<dbReference type="GO" id="GO:0016114">
    <property type="term" value="P:terpenoid biosynthetic process"/>
    <property type="evidence" value="ECO:0007669"/>
    <property type="project" value="UniProtKB-ARBA"/>
</dbReference>
<evidence type="ECO:0000256" key="1">
    <source>
        <dbReference type="ARBA" id="ARBA00004167"/>
    </source>
</evidence>
<accession>A0A8X8XWF0</accession>
<dbReference type="InterPro" id="IPR036396">
    <property type="entry name" value="Cyt_P450_sf"/>
</dbReference>
<evidence type="ECO:0000256" key="8">
    <source>
        <dbReference type="ARBA" id="ARBA00023004"/>
    </source>
</evidence>
<dbReference type="PANTHER" id="PTHR47947">
    <property type="entry name" value="CYTOCHROME P450 82C3-RELATED"/>
    <property type="match status" value="1"/>
</dbReference>
<evidence type="ECO:0000256" key="2">
    <source>
        <dbReference type="ARBA" id="ARBA00010617"/>
    </source>
</evidence>
<keyword evidence="7" id="KW-0560">Oxidoreductase</keyword>
<keyword evidence="6" id="KW-1133">Transmembrane helix</keyword>
<dbReference type="Pfam" id="PF00067">
    <property type="entry name" value="p450"/>
    <property type="match status" value="1"/>
</dbReference>
<evidence type="ECO:0000256" key="7">
    <source>
        <dbReference type="ARBA" id="ARBA00023002"/>
    </source>
</evidence>
<comment type="similarity">
    <text evidence="2">Belongs to the cytochrome P450 family.</text>
</comment>
<dbReference type="EMBL" id="PNBA02000006">
    <property type="protein sequence ID" value="KAG6421701.1"/>
    <property type="molecule type" value="Genomic_DNA"/>
</dbReference>
<dbReference type="InterPro" id="IPR002401">
    <property type="entry name" value="Cyt_P450_E_grp-I"/>
</dbReference>
<keyword evidence="13" id="KW-1185">Reference proteome</keyword>
<proteinExistence type="inferred from homology"/>
<reference evidence="12" key="1">
    <citation type="submission" date="2018-01" db="EMBL/GenBank/DDBJ databases">
        <authorList>
            <person name="Mao J.F."/>
        </authorList>
    </citation>
    <scope>NUCLEOTIDE SEQUENCE</scope>
    <source>
        <strain evidence="12">Huo1</strain>
        <tissue evidence="12">Leaf</tissue>
    </source>
</reference>
<dbReference type="PRINTS" id="PR00385">
    <property type="entry name" value="P450"/>
</dbReference>
<dbReference type="GO" id="GO:0020037">
    <property type="term" value="F:heme binding"/>
    <property type="evidence" value="ECO:0007669"/>
    <property type="project" value="InterPro"/>
</dbReference>
<keyword evidence="9" id="KW-0503">Monooxygenase</keyword>
<dbReference type="InterPro" id="IPR001128">
    <property type="entry name" value="Cyt_P450"/>
</dbReference>
<keyword evidence="4" id="KW-0812">Transmembrane</keyword>
<dbReference type="InterPro" id="IPR050651">
    <property type="entry name" value="Plant_Cytochrome_P450_Monoox"/>
</dbReference>
<dbReference type="GO" id="GO:0016712">
    <property type="term" value="F:oxidoreductase activity, acting on paired donors, with incorporation or reduction of molecular oxygen, reduced flavin or flavoprotein as one donor, and incorporation of one atom of oxygen"/>
    <property type="evidence" value="ECO:0007669"/>
    <property type="project" value="UniProtKB-ARBA"/>
</dbReference>
<evidence type="ECO:0000256" key="3">
    <source>
        <dbReference type="ARBA" id="ARBA00022617"/>
    </source>
</evidence>
<dbReference type="SUPFAM" id="SSF48264">
    <property type="entry name" value="Cytochrome P450"/>
    <property type="match status" value="1"/>
</dbReference>
<dbReference type="Gene3D" id="1.10.630.10">
    <property type="entry name" value="Cytochrome P450"/>
    <property type="match status" value="1"/>
</dbReference>
<dbReference type="PRINTS" id="PR00463">
    <property type="entry name" value="EP450I"/>
</dbReference>
<evidence type="ECO:0000256" key="5">
    <source>
        <dbReference type="ARBA" id="ARBA00022723"/>
    </source>
</evidence>
<evidence type="ECO:0000256" key="9">
    <source>
        <dbReference type="ARBA" id="ARBA00023033"/>
    </source>
</evidence>
<feature type="binding site" description="axial binding residue" evidence="11">
    <location>
        <position position="160"/>
    </location>
    <ligand>
        <name>heme</name>
        <dbReference type="ChEBI" id="CHEBI:30413"/>
    </ligand>
    <ligandPart>
        <name>Fe</name>
        <dbReference type="ChEBI" id="CHEBI:18248"/>
    </ligandPart>
</feature>
<sequence length="218" mass="24566">MLSLQESEPQNYTHSVIKSIILVMLLAGTDTSYITIEWAMSALLNHPDKMEKAREEIDRVIGTDRILNESDLTKLPYHQNIETFPLFPTAPLLVPHEAEADCKIAGNDITRGTIVHVNVWAIHRDPHVWDDPESFKPEWFEAMEPRAPQLLPFGIGRQSCPGNVLAQRIVGLTLGCRVQCFYWERVEEGLVDMIEGKVGVSISKQVPLEAGADAEIYY</sequence>
<dbReference type="GO" id="GO:0016020">
    <property type="term" value="C:membrane"/>
    <property type="evidence" value="ECO:0007669"/>
    <property type="project" value="UniProtKB-SubCell"/>
</dbReference>
<dbReference type="AlphaFoldDB" id="A0A8X8XWF0"/>
<organism evidence="12">
    <name type="scientific">Salvia splendens</name>
    <name type="common">Scarlet sage</name>
    <dbReference type="NCBI Taxonomy" id="180675"/>
    <lineage>
        <taxon>Eukaryota</taxon>
        <taxon>Viridiplantae</taxon>
        <taxon>Streptophyta</taxon>
        <taxon>Embryophyta</taxon>
        <taxon>Tracheophyta</taxon>
        <taxon>Spermatophyta</taxon>
        <taxon>Magnoliopsida</taxon>
        <taxon>eudicotyledons</taxon>
        <taxon>Gunneridae</taxon>
        <taxon>Pentapetalae</taxon>
        <taxon>asterids</taxon>
        <taxon>lamiids</taxon>
        <taxon>Lamiales</taxon>
        <taxon>Lamiaceae</taxon>
        <taxon>Nepetoideae</taxon>
        <taxon>Mentheae</taxon>
        <taxon>Salviinae</taxon>
        <taxon>Salvia</taxon>
        <taxon>Salvia subgen. Calosphace</taxon>
        <taxon>core Calosphace</taxon>
    </lineage>
</organism>
<comment type="subcellular location">
    <subcellularLocation>
        <location evidence="1">Membrane</location>
        <topology evidence="1">Single-pass membrane protein</topology>
    </subcellularLocation>
</comment>
<dbReference type="Proteomes" id="UP000298416">
    <property type="component" value="Unassembled WGS sequence"/>
</dbReference>
<evidence type="ECO:0000313" key="12">
    <source>
        <dbReference type="EMBL" id="KAG6421701.1"/>
    </source>
</evidence>
<dbReference type="PANTHER" id="PTHR47947:SF62">
    <property type="entry name" value="CYTOCHROME P450, FAMILY 81, SUBFAMILY D, POLYPEPTIDE 5"/>
    <property type="match status" value="1"/>
</dbReference>
<evidence type="ECO:0000256" key="10">
    <source>
        <dbReference type="ARBA" id="ARBA00023136"/>
    </source>
</evidence>
<evidence type="ECO:0000256" key="6">
    <source>
        <dbReference type="ARBA" id="ARBA00022989"/>
    </source>
</evidence>
<evidence type="ECO:0000313" key="13">
    <source>
        <dbReference type="Proteomes" id="UP000298416"/>
    </source>
</evidence>
<comment type="caution">
    <text evidence="12">The sequence shown here is derived from an EMBL/GenBank/DDBJ whole genome shotgun (WGS) entry which is preliminary data.</text>
</comment>
<evidence type="ECO:0000256" key="11">
    <source>
        <dbReference type="PIRSR" id="PIRSR602401-1"/>
    </source>
</evidence>
<keyword evidence="10" id="KW-0472">Membrane</keyword>
<evidence type="ECO:0000256" key="4">
    <source>
        <dbReference type="ARBA" id="ARBA00022692"/>
    </source>
</evidence>
<reference evidence="12" key="2">
    <citation type="submission" date="2020-08" db="EMBL/GenBank/DDBJ databases">
        <title>Plant Genome Project.</title>
        <authorList>
            <person name="Zhang R.-G."/>
        </authorList>
    </citation>
    <scope>NUCLEOTIDE SEQUENCE</scope>
    <source>
        <strain evidence="12">Huo1</strain>
        <tissue evidence="12">Leaf</tissue>
    </source>
</reference>
<keyword evidence="3 11" id="KW-0349">Heme</keyword>
<gene>
    <name evidence="12" type="ORF">SASPL_118258</name>
</gene>
<name>A0A8X8XWF0_SALSN</name>
<keyword evidence="5 11" id="KW-0479">Metal-binding</keyword>
<comment type="cofactor">
    <cofactor evidence="11">
        <name>heme</name>
        <dbReference type="ChEBI" id="CHEBI:30413"/>
    </cofactor>
</comment>
<protein>
    <submittedName>
        <fullName evidence="12">Uncharacterized protein</fullName>
    </submittedName>
</protein>
<dbReference type="GO" id="GO:0005506">
    <property type="term" value="F:iron ion binding"/>
    <property type="evidence" value="ECO:0007669"/>
    <property type="project" value="InterPro"/>
</dbReference>
<keyword evidence="8 11" id="KW-0408">Iron</keyword>